<feature type="domain" description="AAA+ ATPase" evidence="9">
    <location>
        <begin position="39"/>
        <end position="193"/>
    </location>
</feature>
<proteinExistence type="inferred from homology"/>
<dbReference type="Proteomes" id="UP000032534">
    <property type="component" value="Unassembled WGS sequence"/>
</dbReference>
<dbReference type="InterPro" id="IPR025669">
    <property type="entry name" value="AAA_dom"/>
</dbReference>
<dbReference type="NCBIfam" id="TIGR01007">
    <property type="entry name" value="eps_fam"/>
    <property type="match status" value="1"/>
</dbReference>
<comment type="caution">
    <text evidence="10">The sequence shown here is derived from an EMBL/GenBank/DDBJ whole genome shotgun (WGS) entry which is preliminary data.</text>
</comment>
<evidence type="ECO:0000256" key="1">
    <source>
        <dbReference type="ARBA" id="ARBA00007316"/>
    </source>
</evidence>
<dbReference type="EC" id="2.7.10.2" evidence="2"/>
<evidence type="ECO:0000256" key="4">
    <source>
        <dbReference type="ARBA" id="ARBA00022741"/>
    </source>
</evidence>
<accession>A0A0D7X8X5</accession>
<name>A0A0D7X8X5_9BACL</name>
<keyword evidence="7" id="KW-0829">Tyrosine-protein kinase</keyword>
<evidence type="ECO:0000256" key="3">
    <source>
        <dbReference type="ARBA" id="ARBA00022679"/>
    </source>
</evidence>
<dbReference type="CDD" id="cd05387">
    <property type="entry name" value="BY-kinase"/>
    <property type="match status" value="1"/>
</dbReference>
<keyword evidence="4" id="KW-0547">Nucleotide-binding</keyword>
<evidence type="ECO:0000259" key="9">
    <source>
        <dbReference type="SMART" id="SM00382"/>
    </source>
</evidence>
<dbReference type="InterPro" id="IPR027417">
    <property type="entry name" value="P-loop_NTPase"/>
</dbReference>
<organism evidence="10 11">
    <name type="scientific">Paenibacillus terrae</name>
    <dbReference type="NCBI Taxonomy" id="159743"/>
    <lineage>
        <taxon>Bacteria</taxon>
        <taxon>Bacillati</taxon>
        <taxon>Bacillota</taxon>
        <taxon>Bacilli</taxon>
        <taxon>Bacillales</taxon>
        <taxon>Paenibacillaceae</taxon>
        <taxon>Paenibacillus</taxon>
    </lineage>
</organism>
<evidence type="ECO:0000256" key="8">
    <source>
        <dbReference type="ARBA" id="ARBA00051245"/>
    </source>
</evidence>
<comment type="catalytic activity">
    <reaction evidence="8">
        <text>L-tyrosyl-[protein] + ATP = O-phospho-L-tyrosyl-[protein] + ADP + H(+)</text>
        <dbReference type="Rhea" id="RHEA:10596"/>
        <dbReference type="Rhea" id="RHEA-COMP:10136"/>
        <dbReference type="Rhea" id="RHEA-COMP:20101"/>
        <dbReference type="ChEBI" id="CHEBI:15378"/>
        <dbReference type="ChEBI" id="CHEBI:30616"/>
        <dbReference type="ChEBI" id="CHEBI:46858"/>
        <dbReference type="ChEBI" id="CHEBI:61978"/>
        <dbReference type="ChEBI" id="CHEBI:456216"/>
        <dbReference type="EC" id="2.7.10.2"/>
    </reaction>
</comment>
<dbReference type="AlphaFoldDB" id="A0A0D7X8X5"/>
<dbReference type="EMBL" id="JTHP01000007">
    <property type="protein sequence ID" value="KJD46537.1"/>
    <property type="molecule type" value="Genomic_DNA"/>
</dbReference>
<dbReference type="PATRIC" id="fig|159743.3.peg.1257"/>
<sequence length="212" mass="22954">MLRLNDMLITESNPSSYVSESFRSLRTYIRQQVIGQTDRGTVLLLTSPESGAGKTTLLANIGVSFAQEGKKVALVDCNLHTPALHEIFGLENTGGLSAYLRGGASSKSIVRHGVPELSIIPGGDTLYNAADLLGSERMVELLEGLKREYDIILLDSAPALNYTDARLVASMTDGVILVARHARTKREDLRKTKQLMDQAGATLVGIVMNQVK</sequence>
<dbReference type="GO" id="GO:0005524">
    <property type="term" value="F:ATP binding"/>
    <property type="evidence" value="ECO:0007669"/>
    <property type="project" value="UniProtKB-KW"/>
</dbReference>
<evidence type="ECO:0000256" key="6">
    <source>
        <dbReference type="ARBA" id="ARBA00022840"/>
    </source>
</evidence>
<evidence type="ECO:0000256" key="5">
    <source>
        <dbReference type="ARBA" id="ARBA00022777"/>
    </source>
</evidence>
<dbReference type="SMART" id="SM00382">
    <property type="entry name" value="AAA"/>
    <property type="match status" value="1"/>
</dbReference>
<evidence type="ECO:0000256" key="7">
    <source>
        <dbReference type="ARBA" id="ARBA00023137"/>
    </source>
</evidence>
<evidence type="ECO:0000313" key="11">
    <source>
        <dbReference type="Proteomes" id="UP000032534"/>
    </source>
</evidence>
<reference evidence="10 11" key="1">
    <citation type="submission" date="2014-11" db="EMBL/GenBank/DDBJ databases">
        <title>Draft Genome Sequences of Paenibacillus polymyxa NRRL B-30509 and Paenibacillus terrae NRRL B-30644, Strains from a Poultry Environment that Produce Tridecaptin A and Paenicidins.</title>
        <authorList>
            <person name="van Belkum M.J."/>
            <person name="Lohans C.T."/>
            <person name="Vederas J.C."/>
        </authorList>
    </citation>
    <scope>NUCLEOTIDE SEQUENCE [LARGE SCALE GENOMIC DNA]</scope>
    <source>
        <strain evidence="10 11">NRRL B-30644</strain>
    </source>
</reference>
<comment type="similarity">
    <text evidence="1">Belongs to the CpsD/CapB family.</text>
</comment>
<dbReference type="InterPro" id="IPR050445">
    <property type="entry name" value="Bact_polysacc_biosynth/exp"/>
</dbReference>
<gene>
    <name evidence="10" type="ORF">QD47_05825</name>
</gene>
<dbReference type="InterPro" id="IPR005702">
    <property type="entry name" value="Wzc-like_C"/>
</dbReference>
<dbReference type="Pfam" id="PF13614">
    <property type="entry name" value="AAA_31"/>
    <property type="match status" value="1"/>
</dbReference>
<dbReference type="PANTHER" id="PTHR32309">
    <property type="entry name" value="TYROSINE-PROTEIN KINASE"/>
    <property type="match status" value="1"/>
</dbReference>
<dbReference type="GO" id="GO:0005886">
    <property type="term" value="C:plasma membrane"/>
    <property type="evidence" value="ECO:0007669"/>
    <property type="project" value="TreeGrafter"/>
</dbReference>
<protein>
    <recommendedName>
        <fullName evidence="2">non-specific protein-tyrosine kinase</fullName>
        <ecNumber evidence="2">2.7.10.2</ecNumber>
    </recommendedName>
</protein>
<keyword evidence="11" id="KW-1185">Reference proteome</keyword>
<keyword evidence="5 10" id="KW-0418">Kinase</keyword>
<keyword evidence="3" id="KW-0808">Transferase</keyword>
<dbReference type="OrthoDB" id="9794577at2"/>
<dbReference type="InterPro" id="IPR003593">
    <property type="entry name" value="AAA+_ATPase"/>
</dbReference>
<keyword evidence="6" id="KW-0067">ATP-binding</keyword>
<dbReference type="Gene3D" id="3.40.50.300">
    <property type="entry name" value="P-loop containing nucleotide triphosphate hydrolases"/>
    <property type="match status" value="1"/>
</dbReference>
<dbReference type="RefSeq" id="WP_044645226.1">
    <property type="nucleotide sequence ID" value="NZ_JTHP01000007.1"/>
</dbReference>
<evidence type="ECO:0000313" key="10">
    <source>
        <dbReference type="EMBL" id="KJD46537.1"/>
    </source>
</evidence>
<evidence type="ECO:0000256" key="2">
    <source>
        <dbReference type="ARBA" id="ARBA00011903"/>
    </source>
</evidence>
<dbReference type="SUPFAM" id="SSF52540">
    <property type="entry name" value="P-loop containing nucleoside triphosphate hydrolases"/>
    <property type="match status" value="1"/>
</dbReference>
<dbReference type="GO" id="GO:0004715">
    <property type="term" value="F:non-membrane spanning protein tyrosine kinase activity"/>
    <property type="evidence" value="ECO:0007669"/>
    <property type="project" value="UniProtKB-EC"/>
</dbReference>
<dbReference type="PANTHER" id="PTHR32309:SF13">
    <property type="entry name" value="FERRIC ENTEROBACTIN TRANSPORT PROTEIN FEPE"/>
    <property type="match status" value="1"/>
</dbReference>